<dbReference type="AlphaFoldDB" id="A0A9W6YTC4"/>
<keyword evidence="2" id="KW-0647">Proteasome</keyword>
<proteinExistence type="inferred from homology"/>
<evidence type="ECO:0000256" key="3">
    <source>
        <dbReference type="SAM" id="MobiDB-lite"/>
    </source>
</evidence>
<feature type="compositionally biased region" description="Basic and acidic residues" evidence="3">
    <location>
        <begin position="249"/>
        <end position="268"/>
    </location>
</feature>
<comment type="similarity">
    <text evidence="1">Belongs to the proteasome subunit S5A family.</text>
</comment>
<dbReference type="PROSITE" id="PS50234">
    <property type="entry name" value="VWFA"/>
    <property type="match status" value="1"/>
</dbReference>
<evidence type="ECO:0000313" key="6">
    <source>
        <dbReference type="Proteomes" id="UP001165063"/>
    </source>
</evidence>
<dbReference type="FunFam" id="3.40.50.410:FF:000005">
    <property type="entry name" value="26S proteasome non-ATPase regulatory subunit 4"/>
    <property type="match status" value="1"/>
</dbReference>
<keyword evidence="6" id="KW-1185">Reference proteome</keyword>
<name>A0A9W6YTC4_AMBMO</name>
<dbReference type="PROSITE" id="PS50330">
    <property type="entry name" value="UIM"/>
    <property type="match status" value="1"/>
</dbReference>
<dbReference type="InterPro" id="IPR027040">
    <property type="entry name" value="PSMD4"/>
</dbReference>
<dbReference type="Gene3D" id="1.10.287.3990">
    <property type="match status" value="1"/>
</dbReference>
<dbReference type="Proteomes" id="UP001165063">
    <property type="component" value="Unassembled WGS sequence"/>
</dbReference>
<dbReference type="SMART" id="SM00327">
    <property type="entry name" value="VWA"/>
    <property type="match status" value="1"/>
</dbReference>
<dbReference type="Gene3D" id="3.40.50.410">
    <property type="entry name" value="von Willebrand factor, type A domain"/>
    <property type="match status" value="1"/>
</dbReference>
<evidence type="ECO:0000259" key="4">
    <source>
        <dbReference type="PROSITE" id="PS50234"/>
    </source>
</evidence>
<dbReference type="SUPFAM" id="SSF53300">
    <property type="entry name" value="vWA-like"/>
    <property type="match status" value="1"/>
</dbReference>
<sequence>MVLEATMIVIDDSEYMRNGDYLPSRYQAQLDTVETIFRRKTNSNPENTVGVMTMAGDSTRVLSNLTADYGKVLSGLHDDKIEGRARLINGIQVACLALKNRQNKTQKQRVIVFIGSPIDEPDHDLEKLAKRLKKNNISIDFINFGEDQINSSKLEKFISIVNSNETSHLVSVPPGPHLLYEQVERSTLFQEEGASEMGGTGGPGGDDFAFDDPNMDPELAMAIRLSLEEERARQERQTQQQQPQQNLETVHEDDKKDNEGDTKMDESK</sequence>
<dbReference type="GO" id="GO:0043161">
    <property type="term" value="P:proteasome-mediated ubiquitin-dependent protein catabolic process"/>
    <property type="evidence" value="ECO:0007669"/>
    <property type="project" value="TreeGrafter"/>
</dbReference>
<protein>
    <submittedName>
        <fullName evidence="5">Unnamed protein product</fullName>
    </submittedName>
</protein>
<dbReference type="GO" id="GO:0008540">
    <property type="term" value="C:proteasome regulatory particle, base subcomplex"/>
    <property type="evidence" value="ECO:0007669"/>
    <property type="project" value="TreeGrafter"/>
</dbReference>
<comment type="caution">
    <text evidence="5">The sequence shown here is derived from an EMBL/GenBank/DDBJ whole genome shotgun (WGS) entry which is preliminary data.</text>
</comment>
<accession>A0A9W6YTC4</accession>
<dbReference type="GO" id="GO:0005829">
    <property type="term" value="C:cytosol"/>
    <property type="evidence" value="ECO:0007669"/>
    <property type="project" value="TreeGrafter"/>
</dbReference>
<dbReference type="InterPro" id="IPR036465">
    <property type="entry name" value="vWFA_dom_sf"/>
</dbReference>
<feature type="compositionally biased region" description="Basic and acidic residues" evidence="3">
    <location>
        <begin position="226"/>
        <end position="236"/>
    </location>
</feature>
<evidence type="ECO:0000256" key="2">
    <source>
        <dbReference type="ARBA" id="ARBA00022942"/>
    </source>
</evidence>
<feature type="region of interest" description="Disordered" evidence="3">
    <location>
        <begin position="193"/>
        <end position="268"/>
    </location>
</feature>
<dbReference type="GO" id="GO:0036435">
    <property type="term" value="F:K48-linked polyubiquitin modification-dependent protein binding"/>
    <property type="evidence" value="ECO:0007669"/>
    <property type="project" value="UniProtKB-ARBA"/>
</dbReference>
<evidence type="ECO:0000256" key="1">
    <source>
        <dbReference type="ARBA" id="ARBA00005574"/>
    </source>
</evidence>
<dbReference type="InterPro" id="IPR002035">
    <property type="entry name" value="VWF_A"/>
</dbReference>
<organism evidence="5 6">
    <name type="scientific">Ambrosiozyma monospora</name>
    <name type="common">Yeast</name>
    <name type="synonym">Endomycopsis monosporus</name>
    <dbReference type="NCBI Taxonomy" id="43982"/>
    <lineage>
        <taxon>Eukaryota</taxon>
        <taxon>Fungi</taxon>
        <taxon>Dikarya</taxon>
        <taxon>Ascomycota</taxon>
        <taxon>Saccharomycotina</taxon>
        <taxon>Pichiomycetes</taxon>
        <taxon>Pichiales</taxon>
        <taxon>Pichiaceae</taxon>
        <taxon>Ambrosiozyma</taxon>
    </lineage>
</organism>
<dbReference type="PANTHER" id="PTHR10223:SF0">
    <property type="entry name" value="26S PROTEASOME NON-ATPASE REGULATORY SUBUNIT 4"/>
    <property type="match status" value="1"/>
</dbReference>
<dbReference type="GO" id="GO:0005634">
    <property type="term" value="C:nucleus"/>
    <property type="evidence" value="ECO:0007669"/>
    <property type="project" value="TreeGrafter"/>
</dbReference>
<evidence type="ECO:0000313" key="5">
    <source>
        <dbReference type="EMBL" id="GMG19669.1"/>
    </source>
</evidence>
<dbReference type="EMBL" id="BSXU01000175">
    <property type="protein sequence ID" value="GMG19669.1"/>
    <property type="molecule type" value="Genomic_DNA"/>
</dbReference>
<feature type="domain" description="VWFA" evidence="4">
    <location>
        <begin position="5"/>
        <end position="188"/>
    </location>
</feature>
<feature type="compositionally biased region" description="Gly residues" evidence="3">
    <location>
        <begin position="196"/>
        <end position="205"/>
    </location>
</feature>
<reference evidence="5" key="1">
    <citation type="submission" date="2023-04" db="EMBL/GenBank/DDBJ databases">
        <title>Ambrosiozyma monospora NBRC 1965.</title>
        <authorList>
            <person name="Ichikawa N."/>
            <person name="Sato H."/>
            <person name="Tonouchi N."/>
        </authorList>
    </citation>
    <scope>NUCLEOTIDE SEQUENCE</scope>
    <source>
        <strain evidence="5">NBRC 1965</strain>
    </source>
</reference>
<dbReference type="PANTHER" id="PTHR10223">
    <property type="entry name" value="26S PROTEASOME NON-ATPASE REGULATORY SUBUNIT 4"/>
    <property type="match status" value="1"/>
</dbReference>
<gene>
    <name evidence="5" type="ORF">Amon01_000064300</name>
</gene>
<dbReference type="InterPro" id="IPR003903">
    <property type="entry name" value="UIM_dom"/>
</dbReference>
<dbReference type="Pfam" id="PF13519">
    <property type="entry name" value="VWA_2"/>
    <property type="match status" value="1"/>
</dbReference>
<dbReference type="OrthoDB" id="1731724at2759"/>